<accession>A0A9X2WRA6</accession>
<name>A0A9X2WRA6_9GAMM</name>
<protein>
    <recommendedName>
        <fullName evidence="1">DUF6957 domain-containing protein</fullName>
    </recommendedName>
</protein>
<evidence type="ECO:0000313" key="3">
    <source>
        <dbReference type="Proteomes" id="UP001155604"/>
    </source>
</evidence>
<proteinExistence type="predicted"/>
<dbReference type="Proteomes" id="UP001155604">
    <property type="component" value="Unassembled WGS sequence"/>
</dbReference>
<evidence type="ECO:0000313" key="2">
    <source>
        <dbReference type="EMBL" id="MCT7944169.1"/>
    </source>
</evidence>
<comment type="caution">
    <text evidence="2">The sequence shown here is derived from an EMBL/GenBank/DDBJ whole genome shotgun (WGS) entry which is preliminary data.</text>
</comment>
<feature type="domain" description="DUF6957" evidence="1">
    <location>
        <begin position="26"/>
        <end position="131"/>
    </location>
</feature>
<dbReference type="AlphaFoldDB" id="A0A9X2WRA6"/>
<keyword evidence="3" id="KW-1185">Reference proteome</keyword>
<evidence type="ECO:0000259" key="1">
    <source>
        <dbReference type="Pfam" id="PF22275"/>
    </source>
</evidence>
<dbReference type="InterPro" id="IPR054232">
    <property type="entry name" value="DUF6957"/>
</dbReference>
<dbReference type="Pfam" id="PF22275">
    <property type="entry name" value="DUF6957"/>
    <property type="match status" value="1"/>
</dbReference>
<sequence>MTEKLAQQAEITAELFSLEGIPTAYGCRMDDIEQMKLHCKSIQPFKAWCVVSEWIIWIIDVPQGTPGTHPIKELVLANHIIEDGQGRFPSGGWVRTTMVIHTHHNCIFETNNTFYILVGSGNSKRLSLNEFGQKIKLFSQIY</sequence>
<organism evidence="2 3">
    <name type="scientific">Shewanella septentrionalis</name>
    <dbReference type="NCBI Taxonomy" id="2952223"/>
    <lineage>
        <taxon>Bacteria</taxon>
        <taxon>Pseudomonadati</taxon>
        <taxon>Pseudomonadota</taxon>
        <taxon>Gammaproteobacteria</taxon>
        <taxon>Alteromonadales</taxon>
        <taxon>Shewanellaceae</taxon>
        <taxon>Shewanella</taxon>
    </lineage>
</organism>
<dbReference type="EMBL" id="JAMTCC010000002">
    <property type="protein sequence ID" value="MCT7944169.1"/>
    <property type="molecule type" value="Genomic_DNA"/>
</dbReference>
<gene>
    <name evidence="2" type="ORF">NE536_02160</name>
</gene>
<reference evidence="2" key="1">
    <citation type="journal article" date="2023" name="Int. J. Syst. Evol. Microbiol.">
        <title>&lt;i&gt;Shewanella septentrionalis&lt;/i&gt; sp. nov. and &lt;i&gt;Shewanella holmiensis&lt;/i&gt; sp. nov., isolated from Baltic Sea water and sediments.</title>
        <authorList>
            <person name="Martin-Rodriguez A.J."/>
            <person name="Thorell K."/>
            <person name="Joffre E."/>
            <person name="Jensie-Markopoulos S."/>
            <person name="Moore E.R.B."/>
            <person name="Sjoling A."/>
        </authorList>
    </citation>
    <scope>NUCLEOTIDE SEQUENCE</scope>
    <source>
        <strain evidence="2">SP1W3</strain>
    </source>
</reference>
<dbReference type="RefSeq" id="WP_261271649.1">
    <property type="nucleotide sequence ID" value="NZ_JAMTCC010000002.1"/>
</dbReference>